<dbReference type="EMBL" id="BGPR01046207">
    <property type="protein sequence ID" value="GBO23178.1"/>
    <property type="molecule type" value="Genomic_DNA"/>
</dbReference>
<evidence type="ECO:0000313" key="2">
    <source>
        <dbReference type="EMBL" id="GBO23178.1"/>
    </source>
</evidence>
<sequence length="81" mass="9142">MAEDISFLNQSAAATKPGRPSGKSPAVPPAKKKLNPSVRPCDNERFHGIKHMVERSSKQQRCKLERCTFKITSFCEKCDEY</sequence>
<accession>A0A4Y2VFA9</accession>
<dbReference type="AlphaFoldDB" id="A0A4Y2VFA9"/>
<reference evidence="2 4" key="1">
    <citation type="journal article" date="2019" name="Sci. Rep.">
        <title>Orb-weaving spider Araneus ventricosus genome elucidates the spidroin gene catalogue.</title>
        <authorList>
            <person name="Kono N."/>
            <person name="Nakamura H."/>
            <person name="Ohtoshi R."/>
            <person name="Moran D.A.P."/>
            <person name="Shinohara A."/>
            <person name="Yoshida Y."/>
            <person name="Fujiwara M."/>
            <person name="Mori M."/>
            <person name="Tomita M."/>
            <person name="Arakawa K."/>
        </authorList>
    </citation>
    <scope>NUCLEOTIDE SEQUENCE [LARGE SCALE GENOMIC DNA]</scope>
</reference>
<dbReference type="EMBL" id="BGPR01046210">
    <property type="protein sequence ID" value="GBO23181.1"/>
    <property type="molecule type" value="Genomic_DNA"/>
</dbReference>
<organism evidence="2 4">
    <name type="scientific">Araneus ventricosus</name>
    <name type="common">Orbweaver spider</name>
    <name type="synonym">Epeira ventricosa</name>
    <dbReference type="NCBI Taxonomy" id="182803"/>
    <lineage>
        <taxon>Eukaryota</taxon>
        <taxon>Metazoa</taxon>
        <taxon>Ecdysozoa</taxon>
        <taxon>Arthropoda</taxon>
        <taxon>Chelicerata</taxon>
        <taxon>Arachnida</taxon>
        <taxon>Araneae</taxon>
        <taxon>Araneomorphae</taxon>
        <taxon>Entelegynae</taxon>
        <taxon>Araneoidea</taxon>
        <taxon>Araneidae</taxon>
        <taxon>Araneus</taxon>
    </lineage>
</organism>
<comment type="caution">
    <text evidence="2">The sequence shown here is derived from an EMBL/GenBank/DDBJ whole genome shotgun (WGS) entry which is preliminary data.</text>
</comment>
<name>A0A4Y2VFA9_ARAVE</name>
<dbReference type="Proteomes" id="UP000499080">
    <property type="component" value="Unassembled WGS sequence"/>
</dbReference>
<evidence type="ECO:0000313" key="3">
    <source>
        <dbReference type="EMBL" id="GBO23181.1"/>
    </source>
</evidence>
<feature type="region of interest" description="Disordered" evidence="1">
    <location>
        <begin position="1"/>
        <end position="42"/>
    </location>
</feature>
<proteinExistence type="predicted"/>
<keyword evidence="4" id="KW-1185">Reference proteome</keyword>
<evidence type="ECO:0000256" key="1">
    <source>
        <dbReference type="SAM" id="MobiDB-lite"/>
    </source>
</evidence>
<evidence type="ECO:0000313" key="4">
    <source>
        <dbReference type="Proteomes" id="UP000499080"/>
    </source>
</evidence>
<protein>
    <submittedName>
        <fullName evidence="2">Uncharacterized protein</fullName>
    </submittedName>
</protein>
<gene>
    <name evidence="2" type="ORF">AVEN_5882_1</name>
    <name evidence="3" type="ORF">AVEN_69930_1</name>
</gene>